<evidence type="ECO:0000313" key="1">
    <source>
        <dbReference type="EMBL" id="KAE9403191.1"/>
    </source>
</evidence>
<reference evidence="1" key="1">
    <citation type="journal article" date="2019" name="Environ. Microbiol.">
        <title>Fungal ecological strategies reflected in gene transcription - a case study of two litter decomposers.</title>
        <authorList>
            <person name="Barbi F."/>
            <person name="Kohler A."/>
            <person name="Barry K."/>
            <person name="Baskaran P."/>
            <person name="Daum C."/>
            <person name="Fauchery L."/>
            <person name="Ihrmark K."/>
            <person name="Kuo A."/>
            <person name="LaButti K."/>
            <person name="Lipzen A."/>
            <person name="Morin E."/>
            <person name="Grigoriev I.V."/>
            <person name="Henrissat B."/>
            <person name="Lindahl B."/>
            <person name="Martin F."/>
        </authorList>
    </citation>
    <scope>NUCLEOTIDE SEQUENCE</scope>
    <source>
        <strain evidence="1">JB14</strain>
    </source>
</reference>
<protein>
    <submittedName>
        <fullName evidence="1">Uncharacterized protein</fullName>
    </submittedName>
</protein>
<keyword evidence="2" id="KW-1185">Reference proteome</keyword>
<organism evidence="1 2">
    <name type="scientific">Gymnopus androsaceus JB14</name>
    <dbReference type="NCBI Taxonomy" id="1447944"/>
    <lineage>
        <taxon>Eukaryota</taxon>
        <taxon>Fungi</taxon>
        <taxon>Dikarya</taxon>
        <taxon>Basidiomycota</taxon>
        <taxon>Agaricomycotina</taxon>
        <taxon>Agaricomycetes</taxon>
        <taxon>Agaricomycetidae</taxon>
        <taxon>Agaricales</taxon>
        <taxon>Marasmiineae</taxon>
        <taxon>Omphalotaceae</taxon>
        <taxon>Gymnopus</taxon>
    </lineage>
</organism>
<dbReference type="Proteomes" id="UP000799118">
    <property type="component" value="Unassembled WGS sequence"/>
</dbReference>
<proteinExistence type="predicted"/>
<name>A0A6A4HYU4_9AGAR</name>
<sequence length="595" mass="67668">MALREWARLQDLTYEPYLPIPDSAGWPLRMLLQQGGLIKSDVGVKYKPPLRFQRYLFARMYRGPKPPPANCAMCGRRTTTKFSASHMFYISLLGDWKQNLLLPESSFLCDDAQQSRSDSDEGERHSCARIFRCCFPAPNKLSFLKKFEEFAVLALQEKHAYQNIGQNSNLEYHAIGDLYRLLHGRQMTDFMTDKPNFVTHFISGDWAWLGVIEHSALLAERGDCSPIRHHTNTIGNAFKALHDVIKEDIDSRVDSGQILPEDRLDHERREWSNISCHVRCRPDQFRVGPGPGAEEREKSWDLQCKMLELCQPSYLAGTTNAAKDAKVDLETATSTQYAQFHQAGKAAVPSSYLKQALDATVISSITGYELKLTSAEKKRILVWEHRHAKMGLPTRLRPLTIGKVNPPLHGPDRIVADVAAKGGNEEDMERALDEVIERVIVCSAEDYVDPFAELVDTVLAHNPDYYYSAKEFFLHSDATKLHIDSHPIYTVARQNREALRQRDPTAEIRRLESLARRNPALGVYDASPERLASLRHWSAKDTILPIPTLMQVDEFRIKHTKSVSCLELLLFFGLEDVQKAGIALRKKEEKMRGRG</sequence>
<accession>A0A6A4HYU4</accession>
<dbReference type="EMBL" id="ML769427">
    <property type="protein sequence ID" value="KAE9403191.1"/>
    <property type="molecule type" value="Genomic_DNA"/>
</dbReference>
<evidence type="ECO:0000313" key="2">
    <source>
        <dbReference type="Proteomes" id="UP000799118"/>
    </source>
</evidence>
<dbReference type="AlphaFoldDB" id="A0A6A4HYU4"/>
<gene>
    <name evidence="1" type="ORF">BT96DRAFT_498418</name>
</gene>